<dbReference type="CDD" id="cd01949">
    <property type="entry name" value="GGDEF"/>
    <property type="match status" value="1"/>
</dbReference>
<dbReference type="EC" id="2.7.7.65" evidence="2"/>
<dbReference type="SMART" id="SM00267">
    <property type="entry name" value="GGDEF"/>
    <property type="match status" value="1"/>
</dbReference>
<dbReference type="RefSeq" id="WP_283174854.1">
    <property type="nucleotide sequence ID" value="NZ_JAPNOA010000056.1"/>
</dbReference>
<keyword evidence="4" id="KW-0812">Transmembrane</keyword>
<dbReference type="GO" id="GO:0005886">
    <property type="term" value="C:plasma membrane"/>
    <property type="evidence" value="ECO:0007669"/>
    <property type="project" value="TreeGrafter"/>
</dbReference>
<dbReference type="Pfam" id="PF00990">
    <property type="entry name" value="GGDEF"/>
    <property type="match status" value="1"/>
</dbReference>
<dbReference type="InterPro" id="IPR029787">
    <property type="entry name" value="Nucleotide_cyclase"/>
</dbReference>
<protein>
    <recommendedName>
        <fullName evidence="2">diguanylate cyclase</fullName>
        <ecNumber evidence="2">2.7.7.65</ecNumber>
    </recommendedName>
</protein>
<dbReference type="NCBIfam" id="TIGR00254">
    <property type="entry name" value="GGDEF"/>
    <property type="match status" value="1"/>
</dbReference>
<feature type="transmembrane region" description="Helical" evidence="4">
    <location>
        <begin position="52"/>
        <end position="71"/>
    </location>
</feature>
<comment type="cofactor">
    <cofactor evidence="1">
        <name>Mg(2+)</name>
        <dbReference type="ChEBI" id="CHEBI:18420"/>
    </cofactor>
</comment>
<dbReference type="EMBL" id="JAPNOA010000056">
    <property type="protein sequence ID" value="MCY0966653.1"/>
    <property type="molecule type" value="Genomic_DNA"/>
</dbReference>
<organism evidence="6 7">
    <name type="scientific">Parathalassolituus penaei</name>
    <dbReference type="NCBI Taxonomy" id="2997323"/>
    <lineage>
        <taxon>Bacteria</taxon>
        <taxon>Pseudomonadati</taxon>
        <taxon>Pseudomonadota</taxon>
        <taxon>Gammaproteobacteria</taxon>
        <taxon>Oceanospirillales</taxon>
        <taxon>Oceanospirillaceae</taxon>
        <taxon>Parathalassolituus</taxon>
    </lineage>
</organism>
<dbReference type="Proteomes" id="UP001150830">
    <property type="component" value="Unassembled WGS sequence"/>
</dbReference>
<feature type="domain" description="GGDEF" evidence="5">
    <location>
        <begin position="243"/>
        <end position="380"/>
    </location>
</feature>
<dbReference type="PROSITE" id="PS50887">
    <property type="entry name" value="GGDEF"/>
    <property type="match status" value="1"/>
</dbReference>
<dbReference type="PANTHER" id="PTHR45138">
    <property type="entry name" value="REGULATORY COMPONENTS OF SENSORY TRANSDUCTION SYSTEM"/>
    <property type="match status" value="1"/>
</dbReference>
<proteinExistence type="predicted"/>
<gene>
    <name evidence="6" type="ORF">OUO13_15805</name>
</gene>
<dbReference type="PANTHER" id="PTHR45138:SF9">
    <property type="entry name" value="DIGUANYLATE CYCLASE DGCM-RELATED"/>
    <property type="match status" value="1"/>
</dbReference>
<dbReference type="FunFam" id="3.30.70.270:FF:000001">
    <property type="entry name" value="Diguanylate cyclase domain protein"/>
    <property type="match status" value="1"/>
</dbReference>
<dbReference type="AlphaFoldDB" id="A0A9X3IUX7"/>
<keyword evidence="4" id="KW-1133">Transmembrane helix</keyword>
<feature type="transmembrane region" description="Helical" evidence="4">
    <location>
        <begin position="117"/>
        <end position="135"/>
    </location>
</feature>
<dbReference type="GO" id="GO:0052621">
    <property type="term" value="F:diguanylate cyclase activity"/>
    <property type="evidence" value="ECO:0007669"/>
    <property type="project" value="UniProtKB-EC"/>
</dbReference>
<dbReference type="InterPro" id="IPR043128">
    <property type="entry name" value="Rev_trsase/Diguanyl_cyclase"/>
</dbReference>
<evidence type="ECO:0000256" key="1">
    <source>
        <dbReference type="ARBA" id="ARBA00001946"/>
    </source>
</evidence>
<dbReference type="GO" id="GO:1902201">
    <property type="term" value="P:negative regulation of bacterial-type flagellum-dependent cell motility"/>
    <property type="evidence" value="ECO:0007669"/>
    <property type="project" value="TreeGrafter"/>
</dbReference>
<keyword evidence="7" id="KW-1185">Reference proteome</keyword>
<accession>A0A9X3IUX7</accession>
<evidence type="ECO:0000256" key="4">
    <source>
        <dbReference type="SAM" id="Phobius"/>
    </source>
</evidence>
<evidence type="ECO:0000313" key="6">
    <source>
        <dbReference type="EMBL" id="MCY0966653.1"/>
    </source>
</evidence>
<dbReference type="InterPro" id="IPR000160">
    <property type="entry name" value="GGDEF_dom"/>
</dbReference>
<dbReference type="SUPFAM" id="SSF55073">
    <property type="entry name" value="Nucleotide cyclase"/>
    <property type="match status" value="1"/>
</dbReference>
<name>A0A9X3IUX7_9GAMM</name>
<dbReference type="Gene3D" id="3.30.70.270">
    <property type="match status" value="1"/>
</dbReference>
<evidence type="ECO:0000256" key="2">
    <source>
        <dbReference type="ARBA" id="ARBA00012528"/>
    </source>
</evidence>
<keyword evidence="4" id="KW-0472">Membrane</keyword>
<feature type="transmembrane region" description="Helical" evidence="4">
    <location>
        <begin position="167"/>
        <end position="185"/>
    </location>
</feature>
<evidence type="ECO:0000313" key="7">
    <source>
        <dbReference type="Proteomes" id="UP001150830"/>
    </source>
</evidence>
<reference evidence="6" key="1">
    <citation type="submission" date="2022-11" db="EMBL/GenBank/DDBJ databases">
        <title>Parathalassolutuus dongxingensis gen. nov., sp. nov., a novel member of family Oceanospirillaceae isolated from a coastal shrimp pond in Guangxi, China.</title>
        <authorList>
            <person name="Chen H."/>
        </authorList>
    </citation>
    <scope>NUCLEOTIDE SEQUENCE</scope>
    <source>
        <strain evidence="6">G-43</strain>
    </source>
</reference>
<comment type="catalytic activity">
    <reaction evidence="3">
        <text>2 GTP = 3',3'-c-di-GMP + 2 diphosphate</text>
        <dbReference type="Rhea" id="RHEA:24898"/>
        <dbReference type="ChEBI" id="CHEBI:33019"/>
        <dbReference type="ChEBI" id="CHEBI:37565"/>
        <dbReference type="ChEBI" id="CHEBI:58805"/>
        <dbReference type="EC" id="2.7.7.65"/>
    </reaction>
</comment>
<evidence type="ECO:0000259" key="5">
    <source>
        <dbReference type="PROSITE" id="PS50887"/>
    </source>
</evidence>
<dbReference type="GO" id="GO:0043709">
    <property type="term" value="P:cell adhesion involved in single-species biofilm formation"/>
    <property type="evidence" value="ECO:0007669"/>
    <property type="project" value="TreeGrafter"/>
</dbReference>
<comment type="caution">
    <text evidence="6">The sequence shown here is derived from an EMBL/GenBank/DDBJ whole genome shotgun (WGS) entry which is preliminary data.</text>
</comment>
<dbReference type="InterPro" id="IPR050469">
    <property type="entry name" value="Diguanylate_Cyclase"/>
</dbReference>
<sequence>MNHRPVDNSAAIPDPRQELVRVMYSQMPVVAAGNLALSMANILAYIERLPLTGLALFGAAVLVLTTMRIAAFGYYRLSRFRSWDAASHSRLLAFFSFLNGILWSSWGLFVVSSVPHADTLIMLVIQAGICAGTVSTSSASRVSLALFVVPVLTSLALWEGWQGTVDGNILAAVMLLYLVLILSSSQRIYRTLHGSIVLAHKNRLLADELYLHSNTDGLTGIANRRFFDNALQVACEASHQNGKSLSVMLVDVDFFKLYNDSKGHLEGDECLKIIASRLQTFFSSEEWFVARYGGEEFVVVLPGVDESRAYALAEEFRIEIANSRIPHDLALPWHHLTVSIGVASCLPRTEVFPQRLLEAADRALYTAKHSGRNRVNLASDMASMINGFALADLDLSAQL</sequence>
<evidence type="ECO:0000256" key="3">
    <source>
        <dbReference type="ARBA" id="ARBA00034247"/>
    </source>
</evidence>
<feature type="transmembrane region" description="Helical" evidence="4">
    <location>
        <begin position="91"/>
        <end position="111"/>
    </location>
</feature>